<dbReference type="AlphaFoldDB" id="A0A5B7K3M3"/>
<evidence type="ECO:0000256" key="1">
    <source>
        <dbReference type="SAM" id="MobiDB-lite"/>
    </source>
</evidence>
<feature type="region of interest" description="Disordered" evidence="1">
    <location>
        <begin position="1"/>
        <end position="25"/>
    </location>
</feature>
<sequence length="25" mass="2775">MAHTVASAEAASLSRKLKPHRYRGH</sequence>
<reference evidence="2 3" key="1">
    <citation type="submission" date="2019-05" db="EMBL/GenBank/DDBJ databases">
        <title>Another draft genome of Portunus trituberculatus and its Hox gene families provides insights of decapod evolution.</title>
        <authorList>
            <person name="Jeong J.-H."/>
            <person name="Song I."/>
            <person name="Kim S."/>
            <person name="Choi T."/>
            <person name="Kim D."/>
            <person name="Ryu S."/>
            <person name="Kim W."/>
        </authorList>
    </citation>
    <scope>NUCLEOTIDE SEQUENCE [LARGE SCALE GENOMIC DNA]</scope>
    <source>
        <tissue evidence="2">Muscle</tissue>
    </source>
</reference>
<name>A0A5B7K3M3_PORTR</name>
<feature type="compositionally biased region" description="Basic residues" evidence="1">
    <location>
        <begin position="15"/>
        <end position="25"/>
    </location>
</feature>
<keyword evidence="3" id="KW-1185">Reference proteome</keyword>
<proteinExistence type="predicted"/>
<dbReference type="EMBL" id="VSRR010125927">
    <property type="protein sequence ID" value="MPD01137.1"/>
    <property type="molecule type" value="Genomic_DNA"/>
</dbReference>
<evidence type="ECO:0000313" key="2">
    <source>
        <dbReference type="EMBL" id="MPD01137.1"/>
    </source>
</evidence>
<evidence type="ECO:0000313" key="3">
    <source>
        <dbReference type="Proteomes" id="UP000324222"/>
    </source>
</evidence>
<dbReference type="Proteomes" id="UP000324222">
    <property type="component" value="Unassembled WGS sequence"/>
</dbReference>
<gene>
    <name evidence="2" type="ORF">E2C01_096652</name>
</gene>
<comment type="caution">
    <text evidence="2">The sequence shown here is derived from an EMBL/GenBank/DDBJ whole genome shotgun (WGS) entry which is preliminary data.</text>
</comment>
<accession>A0A5B7K3M3</accession>
<organism evidence="2 3">
    <name type="scientific">Portunus trituberculatus</name>
    <name type="common">Swimming crab</name>
    <name type="synonym">Neptunus trituberculatus</name>
    <dbReference type="NCBI Taxonomy" id="210409"/>
    <lineage>
        <taxon>Eukaryota</taxon>
        <taxon>Metazoa</taxon>
        <taxon>Ecdysozoa</taxon>
        <taxon>Arthropoda</taxon>
        <taxon>Crustacea</taxon>
        <taxon>Multicrustacea</taxon>
        <taxon>Malacostraca</taxon>
        <taxon>Eumalacostraca</taxon>
        <taxon>Eucarida</taxon>
        <taxon>Decapoda</taxon>
        <taxon>Pleocyemata</taxon>
        <taxon>Brachyura</taxon>
        <taxon>Eubrachyura</taxon>
        <taxon>Portunoidea</taxon>
        <taxon>Portunidae</taxon>
        <taxon>Portuninae</taxon>
        <taxon>Portunus</taxon>
    </lineage>
</organism>
<protein>
    <submittedName>
        <fullName evidence="2">Uncharacterized protein</fullName>
    </submittedName>
</protein>